<evidence type="ECO:0008006" key="5">
    <source>
        <dbReference type="Google" id="ProtNLM"/>
    </source>
</evidence>
<feature type="transmembrane region" description="Helical" evidence="2">
    <location>
        <begin position="6"/>
        <end position="27"/>
    </location>
</feature>
<dbReference type="EMBL" id="CP001706">
    <property type="protein sequence ID" value="ACV07926.1"/>
    <property type="molecule type" value="Genomic_DNA"/>
</dbReference>
<proteinExistence type="predicted"/>
<feature type="compositionally biased region" description="Basic and acidic residues" evidence="1">
    <location>
        <begin position="35"/>
        <end position="45"/>
    </location>
</feature>
<sequence>MNTWAIVLMLVSFLVIWGGLIASIIHLKAAPLPDGEHRPGDEDSYPHGPFIAPRDL</sequence>
<organism evidence="3 4">
    <name type="scientific">Jonesia denitrificans (strain ATCC 14870 / DSM 20603 / BCRC 15368 / CIP 55.134 / JCM 11481 / NBRC 15587 / NCTC 10816 / Prevot 55134)</name>
    <name type="common">Listeria denitrificans</name>
    <dbReference type="NCBI Taxonomy" id="471856"/>
    <lineage>
        <taxon>Bacteria</taxon>
        <taxon>Bacillati</taxon>
        <taxon>Actinomycetota</taxon>
        <taxon>Actinomycetes</taxon>
        <taxon>Micrococcales</taxon>
        <taxon>Jonesiaceae</taxon>
        <taxon>Jonesia</taxon>
    </lineage>
</organism>
<reference evidence="3 4" key="1">
    <citation type="journal article" date="2009" name="Stand. Genomic Sci.">
        <title>Complete genome sequence of Jonesia denitrificans type strain (Prevot 55134).</title>
        <authorList>
            <person name="Pukall R."/>
            <person name="Gehrich-Schroter G."/>
            <person name="Lapidus A."/>
            <person name="Nolan M."/>
            <person name="Glavina Del Rio T."/>
            <person name="Lucas S."/>
            <person name="Chen F."/>
            <person name="Tice H."/>
            <person name="Pitluck S."/>
            <person name="Cheng J.F."/>
            <person name="Copeland A."/>
            <person name="Saunders E."/>
            <person name="Brettin T."/>
            <person name="Detter J.C."/>
            <person name="Bruce D."/>
            <person name="Goodwin L."/>
            <person name="Pati A."/>
            <person name="Ivanova N."/>
            <person name="Mavromatis K."/>
            <person name="Ovchinnikova G."/>
            <person name="Chen A."/>
            <person name="Palaniappan K."/>
            <person name="Land M."/>
            <person name="Hauser L."/>
            <person name="Chang Y.J."/>
            <person name="Jeffries C.D."/>
            <person name="Chain P."/>
            <person name="Goker M."/>
            <person name="Bristow J."/>
            <person name="Eisen J.A."/>
            <person name="Markowitz V."/>
            <person name="Hugenholtz P."/>
            <person name="Kyrpides N.C."/>
            <person name="Klenk H.P."/>
            <person name="Han C."/>
        </authorList>
    </citation>
    <scope>NUCLEOTIDE SEQUENCE [LARGE SCALE GENOMIC DNA]</scope>
    <source>
        <strain evidence="4">ATCC 14870 / DSM 20603 / BCRC 15368 / CIP 55.134 / JCM 11481 / NBRC 15587 / NCTC 10816 / Prevot 55134</strain>
    </source>
</reference>
<dbReference type="HOGENOM" id="CLU_3008240_0_0_11"/>
<evidence type="ECO:0000256" key="1">
    <source>
        <dbReference type="SAM" id="MobiDB-lite"/>
    </source>
</evidence>
<dbReference type="OrthoDB" id="6712920at2"/>
<dbReference type="AlphaFoldDB" id="C7QZ18"/>
<dbReference type="KEGG" id="jde:Jden_0252"/>
<dbReference type="Proteomes" id="UP000000628">
    <property type="component" value="Chromosome"/>
</dbReference>
<feature type="region of interest" description="Disordered" evidence="1">
    <location>
        <begin position="35"/>
        <end position="56"/>
    </location>
</feature>
<accession>C7QZ18</accession>
<gene>
    <name evidence="3" type="ordered locus">Jden_0252</name>
</gene>
<evidence type="ECO:0000256" key="2">
    <source>
        <dbReference type="SAM" id="Phobius"/>
    </source>
</evidence>
<keyword evidence="2" id="KW-1133">Transmembrane helix</keyword>
<dbReference type="Pfam" id="PF16951">
    <property type="entry name" value="MaAIMP_sms"/>
    <property type="match status" value="1"/>
</dbReference>
<evidence type="ECO:0000313" key="4">
    <source>
        <dbReference type="Proteomes" id="UP000000628"/>
    </source>
</evidence>
<evidence type="ECO:0000313" key="3">
    <source>
        <dbReference type="EMBL" id="ACV07926.1"/>
    </source>
</evidence>
<dbReference type="NCBIfam" id="NF033493">
    <property type="entry name" value="MetS_like_NSS"/>
    <property type="match status" value="1"/>
</dbReference>
<protein>
    <recommendedName>
        <fullName evidence="5">Methionine/alanine importer small subunit</fullName>
    </recommendedName>
</protein>
<keyword evidence="2" id="KW-0812">Transmembrane</keyword>
<dbReference type="RefSeq" id="WP_015770555.1">
    <property type="nucleotide sequence ID" value="NC_013174.1"/>
</dbReference>
<name>C7QZ18_JONDD</name>
<dbReference type="InterPro" id="IPR031596">
    <property type="entry name" value="MaAIMP_sms"/>
</dbReference>
<dbReference type="STRING" id="471856.Jden_0252"/>
<keyword evidence="4" id="KW-1185">Reference proteome</keyword>
<keyword evidence="2" id="KW-0472">Membrane</keyword>